<dbReference type="EMBL" id="JBIUZV010000007">
    <property type="protein sequence ID" value="MFJ3046792.1"/>
    <property type="molecule type" value="Genomic_DNA"/>
</dbReference>
<dbReference type="InterPro" id="IPR024060">
    <property type="entry name" value="Ureidoglycolate_lyase_dom_sf"/>
</dbReference>
<dbReference type="Pfam" id="PF04115">
    <property type="entry name" value="Ureidogly_lyase"/>
    <property type="match status" value="1"/>
</dbReference>
<keyword evidence="6" id="KW-1185">Reference proteome</keyword>
<evidence type="ECO:0000313" key="6">
    <source>
        <dbReference type="Proteomes" id="UP001617427"/>
    </source>
</evidence>
<accession>A0ABW8F0I4</accession>
<organism evidence="5 6">
    <name type="scientific">Herbaspirillum chlorophenolicum</name>
    <dbReference type="NCBI Taxonomy" id="211589"/>
    <lineage>
        <taxon>Bacteria</taxon>
        <taxon>Pseudomonadati</taxon>
        <taxon>Pseudomonadota</taxon>
        <taxon>Betaproteobacteria</taxon>
        <taxon>Burkholderiales</taxon>
        <taxon>Oxalobacteraceae</taxon>
        <taxon>Herbaspirillum</taxon>
    </lineage>
</organism>
<name>A0ABW8F0I4_9BURK</name>
<evidence type="ECO:0000256" key="1">
    <source>
        <dbReference type="ARBA" id="ARBA00011738"/>
    </source>
</evidence>
<evidence type="ECO:0000256" key="4">
    <source>
        <dbReference type="ARBA" id="ARBA00047684"/>
    </source>
</evidence>
<evidence type="ECO:0000256" key="2">
    <source>
        <dbReference type="ARBA" id="ARBA00022631"/>
    </source>
</evidence>
<keyword evidence="3 5" id="KW-0456">Lyase</keyword>
<dbReference type="Gene3D" id="2.60.120.480">
    <property type="entry name" value="Ureidoglycolate hydrolase"/>
    <property type="match status" value="1"/>
</dbReference>
<protein>
    <submittedName>
        <fullName evidence="5">Ureidoglycolate lyase</fullName>
        <ecNumber evidence="5">4.3.2.3</ecNumber>
    </submittedName>
</protein>
<comment type="subunit">
    <text evidence="1">Homodimer.</text>
</comment>
<dbReference type="CDD" id="cd20298">
    <property type="entry name" value="cupin_UAH"/>
    <property type="match status" value="1"/>
</dbReference>
<dbReference type="SUPFAM" id="SSF51182">
    <property type="entry name" value="RmlC-like cupins"/>
    <property type="match status" value="1"/>
</dbReference>
<dbReference type="PANTHER" id="PTHR21221">
    <property type="entry name" value="UREIDOGLYCOLATE HYDROLASE"/>
    <property type="match status" value="1"/>
</dbReference>
<dbReference type="Proteomes" id="UP001617427">
    <property type="component" value="Unassembled WGS sequence"/>
</dbReference>
<dbReference type="RefSeq" id="WP_050469531.1">
    <property type="nucleotide sequence ID" value="NZ_JBIUZV010000007.1"/>
</dbReference>
<evidence type="ECO:0000313" key="5">
    <source>
        <dbReference type="EMBL" id="MFJ3046792.1"/>
    </source>
</evidence>
<dbReference type="InterPro" id="IPR011051">
    <property type="entry name" value="RmlC_Cupin_sf"/>
</dbReference>
<proteinExistence type="predicted"/>
<sequence length="158" mass="17446">MYRQLDVEPISAEEFAAFGEVLENKTTVRRRDFSLQFGADNGPRLWVNRIPKVGGSPVRVDEMESHPYSAQTFVPMQQGRCLVVVAPPDGNGRPDLAGMRAFLTEGGQGVTYRPHVWHYTFSSVDGPNEVVVIMGYSGRGDDTVVVRLDEPVDVPLPA</sequence>
<dbReference type="EC" id="4.3.2.3" evidence="5"/>
<comment type="caution">
    <text evidence="5">The sequence shown here is derived from an EMBL/GenBank/DDBJ whole genome shotgun (WGS) entry which is preliminary data.</text>
</comment>
<keyword evidence="2" id="KW-0659">Purine metabolism</keyword>
<dbReference type="InterPro" id="IPR047233">
    <property type="entry name" value="UAH_cupin"/>
</dbReference>
<dbReference type="PANTHER" id="PTHR21221:SF1">
    <property type="entry name" value="UREIDOGLYCOLATE LYASE"/>
    <property type="match status" value="1"/>
</dbReference>
<comment type="catalytic activity">
    <reaction evidence="4">
        <text>(S)-ureidoglycolate = urea + glyoxylate</text>
        <dbReference type="Rhea" id="RHEA:11304"/>
        <dbReference type="ChEBI" id="CHEBI:16199"/>
        <dbReference type="ChEBI" id="CHEBI:36655"/>
        <dbReference type="ChEBI" id="CHEBI:57296"/>
        <dbReference type="EC" id="4.3.2.3"/>
    </reaction>
</comment>
<dbReference type="GO" id="GO:0050385">
    <property type="term" value="F:ureidoglycolate lyase activity"/>
    <property type="evidence" value="ECO:0007669"/>
    <property type="project" value="UniProtKB-EC"/>
</dbReference>
<dbReference type="InterPro" id="IPR007247">
    <property type="entry name" value="Ureidogly_lyase"/>
</dbReference>
<evidence type="ECO:0000256" key="3">
    <source>
        <dbReference type="ARBA" id="ARBA00023239"/>
    </source>
</evidence>
<gene>
    <name evidence="5" type="ORF">ACIPEN_13260</name>
</gene>
<reference evidence="5 6" key="1">
    <citation type="submission" date="2024-10" db="EMBL/GenBank/DDBJ databases">
        <title>The Natural Products Discovery Center: Release of the First 8490 Sequenced Strains for Exploring Actinobacteria Biosynthetic Diversity.</title>
        <authorList>
            <person name="Kalkreuter E."/>
            <person name="Kautsar S.A."/>
            <person name="Yang D."/>
            <person name="Bader C.D."/>
            <person name="Teijaro C.N."/>
            <person name="Fluegel L."/>
            <person name="Davis C.M."/>
            <person name="Simpson J.R."/>
            <person name="Lauterbach L."/>
            <person name="Steele A.D."/>
            <person name="Gui C."/>
            <person name="Meng S."/>
            <person name="Li G."/>
            <person name="Viehrig K."/>
            <person name="Ye F."/>
            <person name="Su P."/>
            <person name="Kiefer A.F."/>
            <person name="Nichols A."/>
            <person name="Cepeda A.J."/>
            <person name="Yan W."/>
            <person name="Fan B."/>
            <person name="Jiang Y."/>
            <person name="Adhikari A."/>
            <person name="Zheng C.-J."/>
            <person name="Schuster L."/>
            <person name="Cowan T.M."/>
            <person name="Smanski M.J."/>
            <person name="Chevrette M.G."/>
            <person name="De Carvalho L.P.S."/>
            <person name="Shen B."/>
        </authorList>
    </citation>
    <scope>NUCLEOTIDE SEQUENCE [LARGE SCALE GENOMIC DNA]</scope>
    <source>
        <strain evidence="5 6">NPDC087045</strain>
    </source>
</reference>